<protein>
    <submittedName>
        <fullName evidence="2">1037_t:CDS:1</fullName>
    </submittedName>
</protein>
<keyword evidence="3" id="KW-1185">Reference proteome</keyword>
<feature type="region of interest" description="Disordered" evidence="1">
    <location>
        <begin position="1"/>
        <end position="55"/>
    </location>
</feature>
<dbReference type="AlphaFoldDB" id="A0A9N9N7Y4"/>
<organism evidence="2 3">
    <name type="scientific">Cetraspora pellucida</name>
    <dbReference type="NCBI Taxonomy" id="1433469"/>
    <lineage>
        <taxon>Eukaryota</taxon>
        <taxon>Fungi</taxon>
        <taxon>Fungi incertae sedis</taxon>
        <taxon>Mucoromycota</taxon>
        <taxon>Glomeromycotina</taxon>
        <taxon>Glomeromycetes</taxon>
        <taxon>Diversisporales</taxon>
        <taxon>Gigasporaceae</taxon>
        <taxon>Cetraspora</taxon>
    </lineage>
</organism>
<reference evidence="2" key="1">
    <citation type="submission" date="2021-06" db="EMBL/GenBank/DDBJ databases">
        <authorList>
            <person name="Kallberg Y."/>
            <person name="Tangrot J."/>
            <person name="Rosling A."/>
        </authorList>
    </citation>
    <scope>NUCLEOTIDE SEQUENCE</scope>
    <source>
        <strain evidence="2">FL966</strain>
    </source>
</reference>
<feature type="compositionally biased region" description="Polar residues" evidence="1">
    <location>
        <begin position="1"/>
        <end position="10"/>
    </location>
</feature>
<dbReference type="Proteomes" id="UP000789759">
    <property type="component" value="Unassembled WGS sequence"/>
</dbReference>
<sequence length="55" mass="6160">MCLSKLGTNESHAKPQTKPQARSKTSSQTNPRTNPQANSSYQRQEDQKSKRSAIK</sequence>
<feature type="compositionally biased region" description="Polar residues" evidence="1">
    <location>
        <begin position="17"/>
        <end position="42"/>
    </location>
</feature>
<dbReference type="EMBL" id="CAJVQA010011737">
    <property type="protein sequence ID" value="CAG8710363.1"/>
    <property type="molecule type" value="Genomic_DNA"/>
</dbReference>
<gene>
    <name evidence="2" type="ORF">CPELLU_LOCUS12298</name>
</gene>
<comment type="caution">
    <text evidence="2">The sequence shown here is derived from an EMBL/GenBank/DDBJ whole genome shotgun (WGS) entry which is preliminary data.</text>
</comment>
<name>A0A9N9N7Y4_9GLOM</name>
<accession>A0A9N9N7Y4</accession>
<evidence type="ECO:0000256" key="1">
    <source>
        <dbReference type="SAM" id="MobiDB-lite"/>
    </source>
</evidence>
<proteinExistence type="predicted"/>
<evidence type="ECO:0000313" key="3">
    <source>
        <dbReference type="Proteomes" id="UP000789759"/>
    </source>
</evidence>
<evidence type="ECO:0000313" key="2">
    <source>
        <dbReference type="EMBL" id="CAG8710363.1"/>
    </source>
</evidence>